<evidence type="ECO:0008006" key="3">
    <source>
        <dbReference type="Google" id="ProtNLM"/>
    </source>
</evidence>
<sequence>MDAVPAIADPFDPTDAEIRAWAHSGAAEPVQDWDLMMAEPSHLPVLLELVADPDCPSRGRRTALSALYCMVGHTQPRDQFLQAARTAEHSADAWAATWARRVLEVIEHPESFSRPDWCGWPGFADRPTG</sequence>
<accession>A0ABQ3JYG8</accession>
<name>A0ABQ3JYG8_9PSEU</name>
<organism evidence="1 2">
    <name type="scientific">Amycolatopsis bullii</name>
    <dbReference type="NCBI Taxonomy" id="941987"/>
    <lineage>
        <taxon>Bacteria</taxon>
        <taxon>Bacillati</taxon>
        <taxon>Actinomycetota</taxon>
        <taxon>Actinomycetes</taxon>
        <taxon>Pseudonocardiales</taxon>
        <taxon>Pseudonocardiaceae</taxon>
        <taxon>Amycolatopsis</taxon>
    </lineage>
</organism>
<proteinExistence type="predicted"/>
<dbReference type="RefSeq" id="WP_191306645.1">
    <property type="nucleotide sequence ID" value="NZ_BNAW01000002.1"/>
</dbReference>
<evidence type="ECO:0000313" key="1">
    <source>
        <dbReference type="EMBL" id="GHF95826.1"/>
    </source>
</evidence>
<protein>
    <recommendedName>
        <fullName evidence="3">HEAT repeat domain-containing protein</fullName>
    </recommendedName>
</protein>
<gene>
    <name evidence="1" type="ORF">GCM10017567_07970</name>
</gene>
<keyword evidence="2" id="KW-1185">Reference proteome</keyword>
<evidence type="ECO:0000313" key="2">
    <source>
        <dbReference type="Proteomes" id="UP000649955"/>
    </source>
</evidence>
<dbReference type="Proteomes" id="UP000649955">
    <property type="component" value="Unassembled WGS sequence"/>
</dbReference>
<dbReference type="EMBL" id="BNAW01000002">
    <property type="protein sequence ID" value="GHF95826.1"/>
    <property type="molecule type" value="Genomic_DNA"/>
</dbReference>
<reference evidence="2" key="1">
    <citation type="journal article" date="2019" name="Int. J. Syst. Evol. Microbiol.">
        <title>The Global Catalogue of Microorganisms (GCM) 10K type strain sequencing project: providing services to taxonomists for standard genome sequencing and annotation.</title>
        <authorList>
            <consortium name="The Broad Institute Genomics Platform"/>
            <consortium name="The Broad Institute Genome Sequencing Center for Infectious Disease"/>
            <person name="Wu L."/>
            <person name="Ma J."/>
        </authorList>
    </citation>
    <scope>NUCLEOTIDE SEQUENCE [LARGE SCALE GENOMIC DNA]</scope>
    <source>
        <strain evidence="2">CGMCC 4.7680</strain>
    </source>
</reference>
<comment type="caution">
    <text evidence="1">The sequence shown here is derived from an EMBL/GenBank/DDBJ whole genome shotgun (WGS) entry which is preliminary data.</text>
</comment>